<dbReference type="GO" id="GO:0003700">
    <property type="term" value="F:DNA-binding transcription factor activity"/>
    <property type="evidence" value="ECO:0007669"/>
    <property type="project" value="TreeGrafter"/>
</dbReference>
<name>A0A7Y0HX76_9BIFI</name>
<proteinExistence type="predicted"/>
<dbReference type="GO" id="GO:0005829">
    <property type="term" value="C:cytosol"/>
    <property type="evidence" value="ECO:0007669"/>
    <property type="project" value="TreeGrafter"/>
</dbReference>
<evidence type="ECO:0000313" key="4">
    <source>
        <dbReference type="Proteomes" id="UP000588277"/>
    </source>
</evidence>
<dbReference type="InterPro" id="IPR050807">
    <property type="entry name" value="TransReg_Diox_bact_type"/>
</dbReference>
<organism evidence="3 4">
    <name type="scientific">Bifidobacterium moraviense</name>
    <dbReference type="NCBI Taxonomy" id="2675323"/>
    <lineage>
        <taxon>Bacteria</taxon>
        <taxon>Bacillati</taxon>
        <taxon>Actinomycetota</taxon>
        <taxon>Actinomycetes</taxon>
        <taxon>Bifidobacteriales</taxon>
        <taxon>Bifidobacteriaceae</taxon>
        <taxon>Bifidobacterium</taxon>
    </lineage>
</organism>
<sequence>MSTKSYNSGADARNDVYPQIGEALAHARRQCGLTQDQLAERSGISRITIGRIEQAHINPSFRTLEALARGMGRELVIDFAEPAGAAPPVAADVDNGCTIPMAATALETGGRQ</sequence>
<dbReference type="Proteomes" id="UP000588277">
    <property type="component" value="Unassembled WGS sequence"/>
</dbReference>
<dbReference type="SUPFAM" id="SSF47413">
    <property type="entry name" value="lambda repressor-like DNA-binding domains"/>
    <property type="match status" value="1"/>
</dbReference>
<dbReference type="PANTHER" id="PTHR46797">
    <property type="entry name" value="HTH-TYPE TRANSCRIPTIONAL REGULATOR"/>
    <property type="match status" value="1"/>
</dbReference>
<dbReference type="RefSeq" id="WP_169275122.1">
    <property type="nucleotide sequence ID" value="NZ_JAAIIH010000001.1"/>
</dbReference>
<dbReference type="GO" id="GO:0003677">
    <property type="term" value="F:DNA binding"/>
    <property type="evidence" value="ECO:0007669"/>
    <property type="project" value="UniProtKB-KW"/>
</dbReference>
<dbReference type="EMBL" id="JAAIIH010000001">
    <property type="protein sequence ID" value="NMM99990.1"/>
    <property type="molecule type" value="Genomic_DNA"/>
</dbReference>
<dbReference type="InterPro" id="IPR010982">
    <property type="entry name" value="Lambda_DNA-bd_dom_sf"/>
</dbReference>
<dbReference type="SMART" id="SM00530">
    <property type="entry name" value="HTH_XRE"/>
    <property type="match status" value="1"/>
</dbReference>
<dbReference type="PANTHER" id="PTHR46797:SF1">
    <property type="entry name" value="METHYLPHOSPHONATE SYNTHASE"/>
    <property type="match status" value="1"/>
</dbReference>
<dbReference type="PROSITE" id="PS50943">
    <property type="entry name" value="HTH_CROC1"/>
    <property type="match status" value="1"/>
</dbReference>
<comment type="caution">
    <text evidence="3">The sequence shown here is derived from an EMBL/GenBank/DDBJ whole genome shotgun (WGS) entry which is preliminary data.</text>
</comment>
<protein>
    <submittedName>
        <fullName evidence="3">Transcriptional regulator</fullName>
    </submittedName>
</protein>
<feature type="domain" description="HTH cro/C1-type" evidence="2">
    <location>
        <begin position="24"/>
        <end position="79"/>
    </location>
</feature>
<dbReference type="InterPro" id="IPR001387">
    <property type="entry name" value="Cro/C1-type_HTH"/>
</dbReference>
<keyword evidence="4" id="KW-1185">Reference proteome</keyword>
<keyword evidence="1" id="KW-0238">DNA-binding</keyword>
<dbReference type="Gene3D" id="1.10.260.40">
    <property type="entry name" value="lambda repressor-like DNA-binding domains"/>
    <property type="match status" value="1"/>
</dbReference>
<reference evidence="3 4" key="1">
    <citation type="submission" date="2020-02" db="EMBL/GenBank/DDBJ databases">
        <title>Characterization of phylogenetic diversity of novel bifidobacterial species isolated in Czech ZOOs.</title>
        <authorList>
            <person name="Lugli G.A."/>
            <person name="Vera N.B."/>
            <person name="Ventura M."/>
        </authorList>
    </citation>
    <scope>NUCLEOTIDE SEQUENCE [LARGE SCALE GENOMIC DNA]</scope>
    <source>
        <strain evidence="3 4">DSM 109958</strain>
    </source>
</reference>
<evidence type="ECO:0000259" key="2">
    <source>
        <dbReference type="PROSITE" id="PS50943"/>
    </source>
</evidence>
<accession>A0A7Y0HX76</accession>
<evidence type="ECO:0000313" key="3">
    <source>
        <dbReference type="EMBL" id="NMM99990.1"/>
    </source>
</evidence>
<dbReference type="Pfam" id="PF01381">
    <property type="entry name" value="HTH_3"/>
    <property type="match status" value="1"/>
</dbReference>
<gene>
    <name evidence="3" type="ORF">G1C96_0568</name>
</gene>
<dbReference type="AlphaFoldDB" id="A0A7Y0HX76"/>
<dbReference type="CDD" id="cd00093">
    <property type="entry name" value="HTH_XRE"/>
    <property type="match status" value="1"/>
</dbReference>
<evidence type="ECO:0000256" key="1">
    <source>
        <dbReference type="ARBA" id="ARBA00023125"/>
    </source>
</evidence>